<gene>
    <name evidence="2" type="ORF">CALVIDRAFT_603536</name>
</gene>
<organism evidence="2 3">
    <name type="scientific">Calocera viscosa (strain TUFC12733)</name>
    <dbReference type="NCBI Taxonomy" id="1330018"/>
    <lineage>
        <taxon>Eukaryota</taxon>
        <taxon>Fungi</taxon>
        <taxon>Dikarya</taxon>
        <taxon>Basidiomycota</taxon>
        <taxon>Agaricomycotina</taxon>
        <taxon>Dacrymycetes</taxon>
        <taxon>Dacrymycetales</taxon>
        <taxon>Dacrymycetaceae</taxon>
        <taxon>Calocera</taxon>
    </lineage>
</organism>
<dbReference type="AlphaFoldDB" id="A0A167FLV5"/>
<sequence length="210" mass="22665">MAHHSPPSSPSSFYSTLSMPDTPDSVHNIKLAQDVLHPLRKSSDGLISPCWTFKQKGKGKTTQVYAPAGWGGGSRSGVGDAGLEEDMPPALKAALIAAIRSIEAQMGEPALIGGLPLIGLLEAEGAVQDIYQCPVMHVAKPEDLAKVDKDVEAPKPAIDPKDPAPPHSSATFEELAEERIPEWDLAKLMMDELDREYDRIKDPAFEYGKL</sequence>
<feature type="region of interest" description="Disordered" evidence="1">
    <location>
        <begin position="153"/>
        <end position="173"/>
    </location>
</feature>
<dbReference type="EMBL" id="KV417375">
    <property type="protein sequence ID" value="KZO89636.1"/>
    <property type="molecule type" value="Genomic_DNA"/>
</dbReference>
<evidence type="ECO:0000256" key="1">
    <source>
        <dbReference type="SAM" id="MobiDB-lite"/>
    </source>
</evidence>
<reference evidence="2 3" key="1">
    <citation type="journal article" date="2016" name="Mol. Biol. Evol.">
        <title>Comparative Genomics of Early-Diverging Mushroom-Forming Fungi Provides Insights into the Origins of Lignocellulose Decay Capabilities.</title>
        <authorList>
            <person name="Nagy L.G."/>
            <person name="Riley R."/>
            <person name="Tritt A."/>
            <person name="Adam C."/>
            <person name="Daum C."/>
            <person name="Floudas D."/>
            <person name="Sun H."/>
            <person name="Yadav J.S."/>
            <person name="Pangilinan J."/>
            <person name="Larsson K.H."/>
            <person name="Matsuura K."/>
            <person name="Barry K."/>
            <person name="Labutti K."/>
            <person name="Kuo R."/>
            <person name="Ohm R.A."/>
            <person name="Bhattacharya S.S."/>
            <person name="Shirouzu T."/>
            <person name="Yoshinaga Y."/>
            <person name="Martin F.M."/>
            <person name="Grigoriev I.V."/>
            <person name="Hibbett D.S."/>
        </authorList>
    </citation>
    <scope>NUCLEOTIDE SEQUENCE [LARGE SCALE GENOMIC DNA]</scope>
    <source>
        <strain evidence="2 3">TUFC12733</strain>
    </source>
</reference>
<keyword evidence="3" id="KW-1185">Reference proteome</keyword>
<dbReference type="Proteomes" id="UP000076738">
    <property type="component" value="Unassembled WGS sequence"/>
</dbReference>
<name>A0A167FLV5_CALVF</name>
<protein>
    <submittedName>
        <fullName evidence="2">Uncharacterized protein</fullName>
    </submittedName>
</protein>
<proteinExistence type="predicted"/>
<feature type="compositionally biased region" description="Basic and acidic residues" evidence="1">
    <location>
        <begin position="153"/>
        <end position="164"/>
    </location>
</feature>
<evidence type="ECO:0000313" key="2">
    <source>
        <dbReference type="EMBL" id="KZO89636.1"/>
    </source>
</evidence>
<accession>A0A167FLV5</accession>
<evidence type="ECO:0000313" key="3">
    <source>
        <dbReference type="Proteomes" id="UP000076738"/>
    </source>
</evidence>